<comment type="subcellular location">
    <subcellularLocation>
        <location evidence="1">Membrane</location>
        <topology evidence="1">Multi-pass membrane protein</topology>
    </subcellularLocation>
</comment>
<dbReference type="GO" id="GO:0004930">
    <property type="term" value="F:G protein-coupled receptor activity"/>
    <property type="evidence" value="ECO:0007669"/>
    <property type="project" value="InterPro"/>
</dbReference>
<evidence type="ECO:0000313" key="8">
    <source>
        <dbReference type="EMBL" id="CAC5413175.1"/>
    </source>
</evidence>
<evidence type="ECO:0000259" key="7">
    <source>
        <dbReference type="PROSITE" id="PS50261"/>
    </source>
</evidence>
<dbReference type="PANTHER" id="PTHR45902">
    <property type="entry name" value="LATROPHILIN RECEPTOR-LIKE PROTEIN A"/>
    <property type="match status" value="1"/>
</dbReference>
<dbReference type="Gene3D" id="1.20.1070.10">
    <property type="entry name" value="Rhodopsin 7-helix transmembrane proteins"/>
    <property type="match status" value="1"/>
</dbReference>
<sequence>MSRRGIISYYLYQDDALDLSYEPVPTNRISSLSSSEILCKKRYRKWKYKIDCKLPLPFSVLSLCISKMLSLGEKCQCSLTENIKRNFTLCKKHKTNQTMCEPESEINVQSACETLSNEIVIKSMIKSYIYRYPVCGNQFEGKMIYANDEPVDLKQFTKENIECDLFNCMDGQLIYPLPYFFCNCCTEVDKFTAIVSLRPTSGFWDIFNRRYYTPVCKHNEIYDSVQGKCRKIGCFKGKQLMGEQCEPYLHASMYNRPFGYTFPYMFAPTDIHVDISQILQNDLIQMSSLQSVICIESINKTEDSYHAFTDVFGDKSILENEKILINYSYNFLKSSYKNMTVTFDYTSNHPKIKTENSWLCTNNSRPLISDLLICRHAVFTRDEYRLSKHDHQIALLNYYVKFQFYQYYVDSEKNLGICIEDFRNMINPFNTHNIVYSAIMITCTLISTLCLLSTLITYCLFPSLRTLPGKNIMSLAFSMLLYHSLYLVLIMAENVSNAVCQIIGILTHLFLLSTLGCFTACTVHMFKVFGQSRLTSTLKANRNKSLFWLYIISAYVYAAVIVSVNIIVVYIVTATSTGYGRNKKCFISRLESFIATVLTPLIATFTINIILYTITVYRLFRKTTLNSTLSDYRNNKTEVGIFLKLFITTGCSWILLLVNFFVNEMLIYTVIAGLNGLQGLYVFIAYICNKRIYRLYKSKLRITNRYSHPSSKATTTMVSLSRSRITSSESVQKERTNKTADKTVSL</sequence>
<feature type="domain" description="G-protein coupled receptors family 2 profile 2" evidence="7">
    <location>
        <begin position="436"/>
        <end position="690"/>
    </location>
</feature>
<dbReference type="InterPro" id="IPR017981">
    <property type="entry name" value="GPCR_2-like_7TM"/>
</dbReference>
<name>A0A6J8E0T2_MYTCO</name>
<evidence type="ECO:0000256" key="3">
    <source>
        <dbReference type="ARBA" id="ARBA00022989"/>
    </source>
</evidence>
<feature type="transmembrane region" description="Helical" evidence="6">
    <location>
        <begin position="641"/>
        <end position="661"/>
    </location>
</feature>
<protein>
    <recommendedName>
        <fullName evidence="7">G-protein coupled receptors family 2 profile 2 domain-containing protein</fullName>
    </recommendedName>
</protein>
<evidence type="ECO:0000256" key="6">
    <source>
        <dbReference type="SAM" id="Phobius"/>
    </source>
</evidence>
<dbReference type="GO" id="GO:0007166">
    <property type="term" value="P:cell surface receptor signaling pathway"/>
    <property type="evidence" value="ECO:0007669"/>
    <property type="project" value="InterPro"/>
</dbReference>
<accession>A0A6J8E0T2</accession>
<dbReference type="EMBL" id="CACVKT020008128">
    <property type="protein sequence ID" value="CAC5413175.1"/>
    <property type="molecule type" value="Genomic_DNA"/>
</dbReference>
<dbReference type="GO" id="GO:0016020">
    <property type="term" value="C:membrane"/>
    <property type="evidence" value="ECO:0007669"/>
    <property type="project" value="UniProtKB-SubCell"/>
</dbReference>
<organism evidence="8 9">
    <name type="scientific">Mytilus coruscus</name>
    <name type="common">Sea mussel</name>
    <dbReference type="NCBI Taxonomy" id="42192"/>
    <lineage>
        <taxon>Eukaryota</taxon>
        <taxon>Metazoa</taxon>
        <taxon>Spiralia</taxon>
        <taxon>Lophotrochozoa</taxon>
        <taxon>Mollusca</taxon>
        <taxon>Bivalvia</taxon>
        <taxon>Autobranchia</taxon>
        <taxon>Pteriomorphia</taxon>
        <taxon>Mytilida</taxon>
        <taxon>Mytiloidea</taxon>
        <taxon>Mytilidae</taxon>
        <taxon>Mytilinae</taxon>
        <taxon>Mytilus</taxon>
    </lineage>
</organism>
<feature type="transmembrane region" description="Helical" evidence="6">
    <location>
        <begin position="547"/>
        <end position="573"/>
    </location>
</feature>
<dbReference type="OrthoDB" id="6155919at2759"/>
<feature type="compositionally biased region" description="Basic and acidic residues" evidence="5">
    <location>
        <begin position="731"/>
        <end position="746"/>
    </location>
</feature>
<dbReference type="PANTHER" id="PTHR45902:SF4">
    <property type="entry name" value="G-PROTEIN COUPLED RECEPTORS FAMILY 2 PROFILE 2 DOMAIN-CONTAINING PROTEIN"/>
    <property type="match status" value="1"/>
</dbReference>
<dbReference type="CDD" id="cd15039">
    <property type="entry name" value="7tmB3_Methuselah-like"/>
    <property type="match status" value="1"/>
</dbReference>
<evidence type="ECO:0000256" key="5">
    <source>
        <dbReference type="SAM" id="MobiDB-lite"/>
    </source>
</evidence>
<dbReference type="AlphaFoldDB" id="A0A6J8E0T2"/>
<dbReference type="Proteomes" id="UP000507470">
    <property type="component" value="Unassembled WGS sequence"/>
</dbReference>
<evidence type="ECO:0000256" key="2">
    <source>
        <dbReference type="ARBA" id="ARBA00022692"/>
    </source>
</evidence>
<evidence type="ECO:0000256" key="1">
    <source>
        <dbReference type="ARBA" id="ARBA00004141"/>
    </source>
</evidence>
<feature type="transmembrane region" description="Helical" evidence="6">
    <location>
        <begin position="472"/>
        <end position="490"/>
    </location>
</feature>
<dbReference type="PROSITE" id="PS50261">
    <property type="entry name" value="G_PROTEIN_RECEP_F2_4"/>
    <property type="match status" value="1"/>
</dbReference>
<feature type="transmembrane region" description="Helical" evidence="6">
    <location>
        <begin position="593"/>
        <end position="620"/>
    </location>
</feature>
<gene>
    <name evidence="8" type="ORF">MCOR_46102</name>
</gene>
<evidence type="ECO:0000256" key="4">
    <source>
        <dbReference type="ARBA" id="ARBA00023136"/>
    </source>
</evidence>
<feature type="region of interest" description="Disordered" evidence="5">
    <location>
        <begin position="723"/>
        <end position="746"/>
    </location>
</feature>
<dbReference type="InterPro" id="IPR000832">
    <property type="entry name" value="GPCR_2_secretin-like"/>
</dbReference>
<reference evidence="8 9" key="1">
    <citation type="submission" date="2020-06" db="EMBL/GenBank/DDBJ databases">
        <authorList>
            <person name="Li R."/>
            <person name="Bekaert M."/>
        </authorList>
    </citation>
    <scope>NUCLEOTIDE SEQUENCE [LARGE SCALE GENOMIC DNA]</scope>
    <source>
        <strain evidence="9">wild</strain>
    </source>
</reference>
<dbReference type="Pfam" id="PF00002">
    <property type="entry name" value="7tm_2"/>
    <property type="match status" value="1"/>
</dbReference>
<feature type="transmembrane region" description="Helical" evidence="6">
    <location>
        <begin position="667"/>
        <end position="688"/>
    </location>
</feature>
<keyword evidence="2 6" id="KW-0812">Transmembrane</keyword>
<keyword evidence="9" id="KW-1185">Reference proteome</keyword>
<feature type="transmembrane region" description="Helical" evidence="6">
    <location>
        <begin position="502"/>
        <end position="526"/>
    </location>
</feature>
<proteinExistence type="predicted"/>
<keyword evidence="3 6" id="KW-1133">Transmembrane helix</keyword>
<dbReference type="InterPro" id="IPR053231">
    <property type="entry name" value="GPCR_LN-TM7"/>
</dbReference>
<keyword evidence="4 6" id="KW-0472">Membrane</keyword>
<evidence type="ECO:0000313" key="9">
    <source>
        <dbReference type="Proteomes" id="UP000507470"/>
    </source>
</evidence>
<feature type="transmembrane region" description="Helical" evidence="6">
    <location>
        <begin position="434"/>
        <end position="460"/>
    </location>
</feature>